<reference evidence="1 2" key="1">
    <citation type="submission" date="2017-12" db="EMBL/GenBank/DDBJ databases">
        <authorList>
            <person name="Pombert J.-F."/>
            <person name="Haag K.L."/>
            <person name="Ebert D."/>
        </authorList>
    </citation>
    <scope>NUCLEOTIDE SEQUENCE [LARGE SCALE GENOMIC DNA]</scope>
    <source>
        <strain evidence="1">FI-OER-3-3</strain>
    </source>
</reference>
<sequence length="585" mass="69058">MRYAAYIYRICFLVTIFSSNVYPAIPTQLYSVANIQNQQIPRILTYNTEFSRPEHLHWPHLITFSQPFVYNTYPLPPLQRVLVSNYQGSMYPCIEPTVSPSPIFLPMNPYIRPNIPVNLQDSLSIPSMIPGQGFVFAQEYNMVTNSMPPSIQLLSNQVNYNNSVQKNALIERMRKDENGSLKNDMFQLLNFDGHCFIETNRLEMLELLESLFRKRWIHKLESMYPLLEKNTKLILNNVFDNKNQVELIGENIKWYVKKILRMRKYGIGFGCNLSKMFSSNILSIFYTDNLPFIYLKPIYLLLPSWIESVVYNDVYIRNNLFYISWCLGLMKAIMEYNYGCLKPFISQNLEKDERGAISYLYEINKEIIYNLNRYLLELSKNIFEVLNKGIINEIFEISADLSCYPSHCDRIFSIKYIFSGIPGIIFDVFIFVSNENLEFLKSIILEYKTMKKLPENSDLELDIHMKQKLDYNSYYTSQNVGSLFYNIARVYETIFLDKLFFINRIKNSHFLEFDLWMNKNISNLTQKITNGALPKYYDYIMFLETCNLFLHYISKIVLNPNLTPKTFRDTISQKIIDDLSQIYFH</sequence>
<protein>
    <submittedName>
        <fullName evidence="1">Uncharacterized protein</fullName>
    </submittedName>
</protein>
<proteinExistence type="predicted"/>
<dbReference type="AlphaFoldDB" id="A0A4Q9L4A5"/>
<dbReference type="VEuPathDB" id="MicrosporidiaDB:CWI37_0496p0020"/>
<organism evidence="1 2">
    <name type="scientific">Hamiltosporidium tvaerminnensis</name>
    <dbReference type="NCBI Taxonomy" id="1176355"/>
    <lineage>
        <taxon>Eukaryota</taxon>
        <taxon>Fungi</taxon>
        <taxon>Fungi incertae sedis</taxon>
        <taxon>Microsporidia</taxon>
        <taxon>Dubosqiidae</taxon>
        <taxon>Hamiltosporidium</taxon>
    </lineage>
</organism>
<accession>A0A4Q9L4A5</accession>
<dbReference type="EMBL" id="PITJ01000496">
    <property type="protein sequence ID" value="TBU02373.1"/>
    <property type="molecule type" value="Genomic_DNA"/>
</dbReference>
<evidence type="ECO:0000313" key="1">
    <source>
        <dbReference type="EMBL" id="TBU02373.1"/>
    </source>
</evidence>
<evidence type="ECO:0000313" key="2">
    <source>
        <dbReference type="Proteomes" id="UP000292362"/>
    </source>
</evidence>
<gene>
    <name evidence="1" type="ORF">CWI37_0496p0020</name>
</gene>
<dbReference type="Proteomes" id="UP000292362">
    <property type="component" value="Unassembled WGS sequence"/>
</dbReference>
<comment type="caution">
    <text evidence="1">The sequence shown here is derived from an EMBL/GenBank/DDBJ whole genome shotgun (WGS) entry which is preliminary data.</text>
</comment>
<name>A0A4Q9L4A5_9MICR</name>